<evidence type="ECO:0000313" key="3">
    <source>
        <dbReference type="Proteomes" id="UP000324585"/>
    </source>
</evidence>
<reference evidence="3" key="1">
    <citation type="journal article" date="2019" name="Nat. Commun.">
        <title>Expansion of phycobilisome linker gene families in mesophilic red algae.</title>
        <authorList>
            <person name="Lee J."/>
            <person name="Kim D."/>
            <person name="Bhattacharya D."/>
            <person name="Yoon H.S."/>
        </authorList>
    </citation>
    <scope>NUCLEOTIDE SEQUENCE [LARGE SCALE GENOMIC DNA]</scope>
    <source>
        <strain evidence="3">CCMP 1328</strain>
    </source>
</reference>
<dbReference type="EMBL" id="VRMN01000005">
    <property type="protein sequence ID" value="KAA8493932.1"/>
    <property type="molecule type" value="Genomic_DNA"/>
</dbReference>
<feature type="transmembrane region" description="Helical" evidence="1">
    <location>
        <begin position="48"/>
        <end position="66"/>
    </location>
</feature>
<sequence>MLAVRKVFRIICDGLHTMLAGFLGHLGMVVCCTIIVGTQVNHDLGGESAMLVVCTACVFTILSLSTNTGDLHLWISSKAEDYLANRDKYGDSLRPYFEKQEYAPRKSVNGNADCSEDRSASSRRQSGLRVCMVDDKPVVFYDFNVLQRKDAALECAYDSPAIGSESDNGKGSEATTKIEGRTALQEVAIDLDFDSSISTLHE</sequence>
<organism evidence="2 3">
    <name type="scientific">Porphyridium purpureum</name>
    <name type="common">Red alga</name>
    <name type="synonym">Porphyridium cruentum</name>
    <dbReference type="NCBI Taxonomy" id="35688"/>
    <lineage>
        <taxon>Eukaryota</taxon>
        <taxon>Rhodophyta</taxon>
        <taxon>Bangiophyceae</taxon>
        <taxon>Porphyridiales</taxon>
        <taxon>Porphyridiaceae</taxon>
        <taxon>Porphyridium</taxon>
    </lineage>
</organism>
<comment type="caution">
    <text evidence="2">The sequence shown here is derived from an EMBL/GenBank/DDBJ whole genome shotgun (WGS) entry which is preliminary data.</text>
</comment>
<name>A0A5J4YSV9_PORPP</name>
<keyword evidence="1" id="KW-0472">Membrane</keyword>
<keyword evidence="3" id="KW-1185">Reference proteome</keyword>
<feature type="transmembrane region" description="Helical" evidence="1">
    <location>
        <begin position="15"/>
        <end position="36"/>
    </location>
</feature>
<accession>A0A5J4YSV9</accession>
<proteinExistence type="predicted"/>
<dbReference type="AlphaFoldDB" id="A0A5J4YSV9"/>
<evidence type="ECO:0000313" key="2">
    <source>
        <dbReference type="EMBL" id="KAA8493932.1"/>
    </source>
</evidence>
<keyword evidence="1" id="KW-0812">Transmembrane</keyword>
<dbReference type="Proteomes" id="UP000324585">
    <property type="component" value="Unassembled WGS sequence"/>
</dbReference>
<gene>
    <name evidence="2" type="ORF">FVE85_3907</name>
</gene>
<protein>
    <submittedName>
        <fullName evidence="2">Uncharacterized protein</fullName>
    </submittedName>
</protein>
<keyword evidence="1" id="KW-1133">Transmembrane helix</keyword>
<evidence type="ECO:0000256" key="1">
    <source>
        <dbReference type="SAM" id="Phobius"/>
    </source>
</evidence>